<protein>
    <submittedName>
        <fullName evidence="2">Uncharacterized protein</fullName>
    </submittedName>
</protein>
<feature type="region of interest" description="Disordered" evidence="1">
    <location>
        <begin position="252"/>
        <end position="272"/>
    </location>
</feature>
<reference evidence="2" key="2">
    <citation type="submission" date="2023-05" db="EMBL/GenBank/DDBJ databases">
        <authorList>
            <consortium name="Lawrence Berkeley National Laboratory"/>
            <person name="Steindorff A."/>
            <person name="Hensen N."/>
            <person name="Bonometti L."/>
            <person name="Westerberg I."/>
            <person name="Brannstrom I.O."/>
            <person name="Guillou S."/>
            <person name="Cros-Aarteil S."/>
            <person name="Calhoun S."/>
            <person name="Haridas S."/>
            <person name="Kuo A."/>
            <person name="Mondo S."/>
            <person name="Pangilinan J."/>
            <person name="Riley R."/>
            <person name="Labutti K."/>
            <person name="Andreopoulos B."/>
            <person name="Lipzen A."/>
            <person name="Chen C."/>
            <person name="Yanf M."/>
            <person name="Daum C."/>
            <person name="Ng V."/>
            <person name="Clum A."/>
            <person name="Ohm R."/>
            <person name="Martin F."/>
            <person name="Silar P."/>
            <person name="Natvig D."/>
            <person name="Lalanne C."/>
            <person name="Gautier V."/>
            <person name="Ament-Velasquez S.L."/>
            <person name="Kruys A."/>
            <person name="Hutchinson M.I."/>
            <person name="Powell A.J."/>
            <person name="Barry K."/>
            <person name="Miller A.N."/>
            <person name="Grigoriev I.V."/>
            <person name="Debuchy R."/>
            <person name="Gladieux P."/>
            <person name="Thoren M.H."/>
            <person name="Johannesson H."/>
        </authorList>
    </citation>
    <scope>NUCLEOTIDE SEQUENCE</scope>
    <source>
        <strain evidence="2">CBS 990.96</strain>
    </source>
</reference>
<accession>A0AAN7BZ81</accession>
<dbReference type="EMBL" id="MU865288">
    <property type="protein sequence ID" value="KAK4232378.1"/>
    <property type="molecule type" value="Genomic_DNA"/>
</dbReference>
<evidence type="ECO:0000256" key="1">
    <source>
        <dbReference type="SAM" id="MobiDB-lite"/>
    </source>
</evidence>
<organism evidence="2 3">
    <name type="scientific">Podospora fimiseda</name>
    <dbReference type="NCBI Taxonomy" id="252190"/>
    <lineage>
        <taxon>Eukaryota</taxon>
        <taxon>Fungi</taxon>
        <taxon>Dikarya</taxon>
        <taxon>Ascomycota</taxon>
        <taxon>Pezizomycotina</taxon>
        <taxon>Sordariomycetes</taxon>
        <taxon>Sordariomycetidae</taxon>
        <taxon>Sordariales</taxon>
        <taxon>Podosporaceae</taxon>
        <taxon>Podospora</taxon>
    </lineage>
</organism>
<dbReference type="AlphaFoldDB" id="A0AAN7BZ81"/>
<proteinExistence type="predicted"/>
<comment type="caution">
    <text evidence="2">The sequence shown here is derived from an EMBL/GenBank/DDBJ whole genome shotgun (WGS) entry which is preliminary data.</text>
</comment>
<keyword evidence="3" id="KW-1185">Reference proteome</keyword>
<gene>
    <name evidence="2" type="ORF">QBC38DRAFT_463977</name>
</gene>
<dbReference type="Proteomes" id="UP001301958">
    <property type="component" value="Unassembled WGS sequence"/>
</dbReference>
<name>A0AAN7BZ81_9PEZI</name>
<evidence type="ECO:0000313" key="2">
    <source>
        <dbReference type="EMBL" id="KAK4232378.1"/>
    </source>
</evidence>
<feature type="compositionally biased region" description="Basic and acidic residues" evidence="1">
    <location>
        <begin position="257"/>
        <end position="266"/>
    </location>
</feature>
<sequence length="478" mass="52692">MEKPRIVNIPPVAIPRRRSSLNRDHGRTMSNSSTMSLLELGATTTTALQNEQPVGCGGSLPLQPSPSMQLLATSNGRTVIDVSRPSTGNLKLAAGRRQIASPIPDDLDEPHCTHHEQAPCKEAQTGHVIATHRRSIAHVEAWNNAAAERLIRAQPSIIFSPTTSFISGIPLPPDVMETLRVSITCFPETMLLSSSLSIETIRTYSKKIKHRGRFNISAEKDFPDDTRSMFSTTTSEPPKRAPKRWNLHWFGHGHGHGQRDSKKDQYEQFPPSSPVAKKVQLDAPLEANWAAIKTIFPHGSDYLCDALYAHVLAYNYISTLCPPNPQPLIHDTSGVSMNDSATGGRRIPKKAASVLGMQTLAKAPTGHLQHRQSISRRLFRKDQPNDDSCEFNSKSNKNNISVEIQPGIRDIQAGLERCIVFLVATLKKTEGNNGCGEYDDETASVLIRDQLRRSESEDVGVDVVLIRALCEVVRMGEV</sequence>
<evidence type="ECO:0000313" key="3">
    <source>
        <dbReference type="Proteomes" id="UP001301958"/>
    </source>
</evidence>
<reference evidence="2" key="1">
    <citation type="journal article" date="2023" name="Mol. Phylogenet. Evol.">
        <title>Genome-scale phylogeny and comparative genomics of the fungal order Sordariales.</title>
        <authorList>
            <person name="Hensen N."/>
            <person name="Bonometti L."/>
            <person name="Westerberg I."/>
            <person name="Brannstrom I.O."/>
            <person name="Guillou S."/>
            <person name="Cros-Aarteil S."/>
            <person name="Calhoun S."/>
            <person name="Haridas S."/>
            <person name="Kuo A."/>
            <person name="Mondo S."/>
            <person name="Pangilinan J."/>
            <person name="Riley R."/>
            <person name="LaButti K."/>
            <person name="Andreopoulos B."/>
            <person name="Lipzen A."/>
            <person name="Chen C."/>
            <person name="Yan M."/>
            <person name="Daum C."/>
            <person name="Ng V."/>
            <person name="Clum A."/>
            <person name="Steindorff A."/>
            <person name="Ohm R.A."/>
            <person name="Martin F."/>
            <person name="Silar P."/>
            <person name="Natvig D.O."/>
            <person name="Lalanne C."/>
            <person name="Gautier V."/>
            <person name="Ament-Velasquez S.L."/>
            <person name="Kruys A."/>
            <person name="Hutchinson M.I."/>
            <person name="Powell A.J."/>
            <person name="Barry K."/>
            <person name="Miller A.N."/>
            <person name="Grigoriev I.V."/>
            <person name="Debuchy R."/>
            <person name="Gladieux P."/>
            <person name="Hiltunen Thoren M."/>
            <person name="Johannesson H."/>
        </authorList>
    </citation>
    <scope>NUCLEOTIDE SEQUENCE</scope>
    <source>
        <strain evidence="2">CBS 990.96</strain>
    </source>
</reference>